<dbReference type="SMART" id="SM00192">
    <property type="entry name" value="LDLa"/>
    <property type="match status" value="1"/>
</dbReference>
<dbReference type="Gene3D" id="4.10.400.10">
    <property type="entry name" value="Low-density Lipoprotein Receptor"/>
    <property type="match status" value="1"/>
</dbReference>
<proteinExistence type="predicted"/>
<evidence type="ECO:0000313" key="3">
    <source>
        <dbReference type="Proteomes" id="UP001164746"/>
    </source>
</evidence>
<dbReference type="Pfam" id="PF00057">
    <property type="entry name" value="Ldl_recept_a"/>
    <property type="match status" value="1"/>
</dbReference>
<protein>
    <submittedName>
        <fullName evidence="2">Uncharacterized protein</fullName>
    </submittedName>
</protein>
<dbReference type="PROSITE" id="PS01209">
    <property type="entry name" value="LDLRA_1"/>
    <property type="match status" value="1"/>
</dbReference>
<dbReference type="Proteomes" id="UP001164746">
    <property type="component" value="Chromosome 15"/>
</dbReference>
<name>A0ABY7G5A0_MYAAR</name>
<sequence>MDKRITHSYLPIVKRTLEFHFMKGPFILLLALIVANTVEGRPRQSSPRKFYGMPHHEAPNCDEQFQCGRGHPMGYPECVPASAVCNGFPDCSNGADESGCS</sequence>
<reference evidence="2" key="1">
    <citation type="submission" date="2022-11" db="EMBL/GenBank/DDBJ databases">
        <title>Centuries of genome instability and evolution in soft-shell clam transmissible cancer (bioRxiv).</title>
        <authorList>
            <person name="Hart S.F.M."/>
            <person name="Yonemitsu M.A."/>
            <person name="Giersch R.M."/>
            <person name="Beal B.F."/>
            <person name="Arriagada G."/>
            <person name="Davis B.W."/>
            <person name="Ostrander E.A."/>
            <person name="Goff S.P."/>
            <person name="Metzger M.J."/>
        </authorList>
    </citation>
    <scope>NUCLEOTIDE SEQUENCE</scope>
    <source>
        <strain evidence="2">MELC-2E11</strain>
        <tissue evidence="2">Siphon/mantle</tissue>
    </source>
</reference>
<dbReference type="InterPro" id="IPR036055">
    <property type="entry name" value="LDL_receptor-like_sf"/>
</dbReference>
<feature type="non-terminal residue" evidence="2">
    <location>
        <position position="101"/>
    </location>
</feature>
<dbReference type="EMBL" id="CP111026">
    <property type="protein sequence ID" value="WAR28497.1"/>
    <property type="molecule type" value="Genomic_DNA"/>
</dbReference>
<dbReference type="CDD" id="cd00112">
    <property type="entry name" value="LDLa"/>
    <property type="match status" value="1"/>
</dbReference>
<organism evidence="2 3">
    <name type="scientific">Mya arenaria</name>
    <name type="common">Soft-shell clam</name>
    <dbReference type="NCBI Taxonomy" id="6604"/>
    <lineage>
        <taxon>Eukaryota</taxon>
        <taxon>Metazoa</taxon>
        <taxon>Spiralia</taxon>
        <taxon>Lophotrochozoa</taxon>
        <taxon>Mollusca</taxon>
        <taxon>Bivalvia</taxon>
        <taxon>Autobranchia</taxon>
        <taxon>Heteroconchia</taxon>
        <taxon>Euheterodonta</taxon>
        <taxon>Imparidentia</taxon>
        <taxon>Neoheterodontei</taxon>
        <taxon>Myida</taxon>
        <taxon>Myoidea</taxon>
        <taxon>Myidae</taxon>
        <taxon>Mya</taxon>
    </lineage>
</organism>
<keyword evidence="1" id="KW-1015">Disulfide bond</keyword>
<dbReference type="SUPFAM" id="SSF57424">
    <property type="entry name" value="LDL receptor-like module"/>
    <property type="match status" value="1"/>
</dbReference>
<keyword evidence="3" id="KW-1185">Reference proteome</keyword>
<gene>
    <name evidence="2" type="ORF">MAR_014201</name>
</gene>
<dbReference type="InterPro" id="IPR023415">
    <property type="entry name" value="LDLR_class-A_CS"/>
</dbReference>
<evidence type="ECO:0000313" key="2">
    <source>
        <dbReference type="EMBL" id="WAR28497.1"/>
    </source>
</evidence>
<dbReference type="InterPro" id="IPR002172">
    <property type="entry name" value="LDrepeatLR_classA_rpt"/>
</dbReference>
<accession>A0ABY7G5A0</accession>
<evidence type="ECO:0000256" key="1">
    <source>
        <dbReference type="ARBA" id="ARBA00023157"/>
    </source>
</evidence>